<sequence>MSNIWCATKRLKNHEDDQDMGKDMATTVIAQRMRETADSRSQETWLEHDHDKCAAPPGTTHQINGSPVACRRNRSCLAGIPSRILADTWRENET</sequence>
<gene>
    <name evidence="1" type="ORF">PAXRUDRAFT_823169</name>
</gene>
<dbReference type="InParanoid" id="A0A0D0ECB2"/>
<dbReference type="Proteomes" id="UP000054538">
    <property type="component" value="Unassembled WGS sequence"/>
</dbReference>
<dbReference type="AlphaFoldDB" id="A0A0D0ECB2"/>
<name>A0A0D0ECB2_9AGAM</name>
<accession>A0A0D0ECB2</accession>
<dbReference type="EMBL" id="KN824871">
    <property type="protein sequence ID" value="KIK99065.1"/>
    <property type="molecule type" value="Genomic_DNA"/>
</dbReference>
<keyword evidence="2" id="KW-1185">Reference proteome</keyword>
<dbReference type="HOGENOM" id="CLU_2386848_0_0_1"/>
<protein>
    <submittedName>
        <fullName evidence="1">Uncharacterized protein</fullName>
    </submittedName>
</protein>
<evidence type="ECO:0000313" key="1">
    <source>
        <dbReference type="EMBL" id="KIK99065.1"/>
    </source>
</evidence>
<evidence type="ECO:0000313" key="2">
    <source>
        <dbReference type="Proteomes" id="UP000054538"/>
    </source>
</evidence>
<proteinExistence type="predicted"/>
<reference evidence="2" key="2">
    <citation type="submission" date="2015-01" db="EMBL/GenBank/DDBJ databases">
        <title>Evolutionary Origins and Diversification of the Mycorrhizal Mutualists.</title>
        <authorList>
            <consortium name="DOE Joint Genome Institute"/>
            <consortium name="Mycorrhizal Genomics Consortium"/>
            <person name="Kohler A."/>
            <person name="Kuo A."/>
            <person name="Nagy L.G."/>
            <person name="Floudas D."/>
            <person name="Copeland A."/>
            <person name="Barry K.W."/>
            <person name="Cichocki N."/>
            <person name="Veneault-Fourrey C."/>
            <person name="LaButti K."/>
            <person name="Lindquist E.A."/>
            <person name="Lipzen A."/>
            <person name="Lundell T."/>
            <person name="Morin E."/>
            <person name="Murat C."/>
            <person name="Riley R."/>
            <person name="Ohm R."/>
            <person name="Sun H."/>
            <person name="Tunlid A."/>
            <person name="Henrissat B."/>
            <person name="Grigoriev I.V."/>
            <person name="Hibbett D.S."/>
            <person name="Martin F."/>
        </authorList>
    </citation>
    <scope>NUCLEOTIDE SEQUENCE [LARGE SCALE GENOMIC DNA]</scope>
    <source>
        <strain evidence="2">Ve08.2h10</strain>
    </source>
</reference>
<organism evidence="1 2">
    <name type="scientific">Paxillus rubicundulus Ve08.2h10</name>
    <dbReference type="NCBI Taxonomy" id="930991"/>
    <lineage>
        <taxon>Eukaryota</taxon>
        <taxon>Fungi</taxon>
        <taxon>Dikarya</taxon>
        <taxon>Basidiomycota</taxon>
        <taxon>Agaricomycotina</taxon>
        <taxon>Agaricomycetes</taxon>
        <taxon>Agaricomycetidae</taxon>
        <taxon>Boletales</taxon>
        <taxon>Paxilineae</taxon>
        <taxon>Paxillaceae</taxon>
        <taxon>Paxillus</taxon>
    </lineage>
</organism>
<reference evidence="1 2" key="1">
    <citation type="submission" date="2014-04" db="EMBL/GenBank/DDBJ databases">
        <authorList>
            <consortium name="DOE Joint Genome Institute"/>
            <person name="Kuo A."/>
            <person name="Kohler A."/>
            <person name="Jargeat P."/>
            <person name="Nagy L.G."/>
            <person name="Floudas D."/>
            <person name="Copeland A."/>
            <person name="Barry K.W."/>
            <person name="Cichocki N."/>
            <person name="Veneault-Fourrey C."/>
            <person name="LaButti K."/>
            <person name="Lindquist E.A."/>
            <person name="Lipzen A."/>
            <person name="Lundell T."/>
            <person name="Morin E."/>
            <person name="Murat C."/>
            <person name="Sun H."/>
            <person name="Tunlid A."/>
            <person name="Henrissat B."/>
            <person name="Grigoriev I.V."/>
            <person name="Hibbett D.S."/>
            <person name="Martin F."/>
            <person name="Nordberg H.P."/>
            <person name="Cantor M.N."/>
            <person name="Hua S.X."/>
        </authorList>
    </citation>
    <scope>NUCLEOTIDE SEQUENCE [LARGE SCALE GENOMIC DNA]</scope>
    <source>
        <strain evidence="1 2">Ve08.2h10</strain>
    </source>
</reference>